<dbReference type="Pfam" id="PF00646">
    <property type="entry name" value="F-box"/>
    <property type="match status" value="1"/>
</dbReference>
<evidence type="ECO:0000313" key="2">
    <source>
        <dbReference type="Proteomes" id="UP000813463"/>
    </source>
</evidence>
<organism evidence="2 3">
    <name type="scientific">Spinacia oleracea</name>
    <name type="common">Spinach</name>
    <dbReference type="NCBI Taxonomy" id="3562"/>
    <lineage>
        <taxon>Eukaryota</taxon>
        <taxon>Viridiplantae</taxon>
        <taxon>Streptophyta</taxon>
        <taxon>Embryophyta</taxon>
        <taxon>Tracheophyta</taxon>
        <taxon>Spermatophyta</taxon>
        <taxon>Magnoliopsida</taxon>
        <taxon>eudicotyledons</taxon>
        <taxon>Gunneridae</taxon>
        <taxon>Pentapetalae</taxon>
        <taxon>Caryophyllales</taxon>
        <taxon>Chenopodiaceae</taxon>
        <taxon>Chenopodioideae</taxon>
        <taxon>Anserineae</taxon>
        <taxon>Spinacia</taxon>
    </lineage>
</organism>
<dbReference type="SUPFAM" id="SSF81383">
    <property type="entry name" value="F-box domain"/>
    <property type="match status" value="1"/>
</dbReference>
<feature type="domain" description="F-box" evidence="1">
    <location>
        <begin position="25"/>
        <end position="65"/>
    </location>
</feature>
<proteinExistence type="predicted"/>
<dbReference type="InterPro" id="IPR036047">
    <property type="entry name" value="F-box-like_dom_sf"/>
</dbReference>
<dbReference type="InterPro" id="IPR006527">
    <property type="entry name" value="F-box-assoc_dom_typ1"/>
</dbReference>
<dbReference type="SMART" id="SM00256">
    <property type="entry name" value="FBOX"/>
    <property type="match status" value="1"/>
</dbReference>
<dbReference type="InterPro" id="IPR017451">
    <property type="entry name" value="F-box-assoc_interact_dom"/>
</dbReference>
<dbReference type="InterPro" id="IPR050796">
    <property type="entry name" value="SCF_F-box_component"/>
</dbReference>
<name>A0ABM3R012_SPIOL</name>
<dbReference type="CDD" id="cd22157">
    <property type="entry name" value="F-box_AtFBW1-like"/>
    <property type="match status" value="1"/>
</dbReference>
<protein>
    <submittedName>
        <fullName evidence="3">F-box/kelch-repeat protein At3g23880-like</fullName>
    </submittedName>
</protein>
<reference evidence="2" key="1">
    <citation type="journal article" date="2021" name="Nat. Commun.">
        <title>Genomic analyses provide insights into spinach domestication and the genetic basis of agronomic traits.</title>
        <authorList>
            <person name="Cai X."/>
            <person name="Sun X."/>
            <person name="Xu C."/>
            <person name="Sun H."/>
            <person name="Wang X."/>
            <person name="Ge C."/>
            <person name="Zhang Z."/>
            <person name="Wang Q."/>
            <person name="Fei Z."/>
            <person name="Jiao C."/>
            <person name="Wang Q."/>
        </authorList>
    </citation>
    <scope>NUCLEOTIDE SEQUENCE [LARGE SCALE GENOMIC DNA]</scope>
    <source>
        <strain evidence="2">cv. Varoflay</strain>
    </source>
</reference>
<accession>A0ABM3R012</accession>
<gene>
    <name evidence="3" type="primary">LOC130463696</name>
</gene>
<dbReference type="Gene3D" id="1.20.1280.50">
    <property type="match status" value="1"/>
</dbReference>
<dbReference type="PANTHER" id="PTHR31672:SF13">
    <property type="entry name" value="F-BOX PROTEIN CPR30-LIKE"/>
    <property type="match status" value="1"/>
</dbReference>
<keyword evidence="2" id="KW-1185">Reference proteome</keyword>
<dbReference type="PROSITE" id="PS50181">
    <property type="entry name" value="FBOX"/>
    <property type="match status" value="1"/>
</dbReference>
<dbReference type="Pfam" id="PF07734">
    <property type="entry name" value="FBA_1"/>
    <property type="match status" value="1"/>
</dbReference>
<dbReference type="InterPro" id="IPR001810">
    <property type="entry name" value="F-box_dom"/>
</dbReference>
<evidence type="ECO:0000259" key="1">
    <source>
        <dbReference type="PROSITE" id="PS50181"/>
    </source>
</evidence>
<evidence type="ECO:0000313" key="3">
    <source>
        <dbReference type="RefSeq" id="XP_056688886.1"/>
    </source>
</evidence>
<dbReference type="NCBIfam" id="TIGR01640">
    <property type="entry name" value="F_box_assoc_1"/>
    <property type="match status" value="1"/>
</dbReference>
<reference evidence="3" key="2">
    <citation type="submission" date="2025-08" db="UniProtKB">
        <authorList>
            <consortium name="RefSeq"/>
        </authorList>
    </citation>
    <scope>IDENTIFICATION</scope>
    <source>
        <tissue evidence="3">Leaf</tissue>
    </source>
</reference>
<dbReference type="GeneID" id="130463696"/>
<dbReference type="RefSeq" id="XP_056688886.1">
    <property type="nucleotide sequence ID" value="XM_056832908.1"/>
</dbReference>
<dbReference type="PANTHER" id="PTHR31672">
    <property type="entry name" value="BNACNNG10540D PROTEIN"/>
    <property type="match status" value="1"/>
</dbReference>
<dbReference type="Proteomes" id="UP000813463">
    <property type="component" value="Chromosome 6"/>
</dbReference>
<sequence length="394" mass="45734">MAEAKIIERGRWKFAANYDHIDGCLPQELTLEILLRLSTKSLVRFKLVCKTWSSLISDPNFIKSHTLNSNNPPLTLLYDSNHRLCKCLSLGKRDDNLNLNPTVLDVNPFSFLNTIENLYGLIGSCHGLICTYSVERYLIYLCNPLTKETKNISLPYPKIQANYYDIELSWFGFVSSIDDYKILLVVQETRTRTQTLIIHVYSIRDDIWREVDTSVIKSLVTNGRYIRWGWNVALINETLHFCCFDPNHQNYIITKFDLVQEIFELMPIILNDDNRRYCYGEFVDIFQGTSIYIFEYCICPGGWVMEAWKLEKYGKPDSWNKLFSLELSGFPIGFTSFGGLILGRPNPGDNHEYDEITFVDLTRNPPSQIQLGRTERVHYMLDYVETLVSPFSLP</sequence>